<reference evidence="2 3" key="1">
    <citation type="journal article" date="2015" name="Nature">
        <title>rRNA introns, odd ribosomes, and small enigmatic genomes across a large radiation of phyla.</title>
        <authorList>
            <person name="Brown C.T."/>
            <person name="Hug L.A."/>
            <person name="Thomas B.C."/>
            <person name="Sharon I."/>
            <person name="Castelle C.J."/>
            <person name="Singh A."/>
            <person name="Wilkins M.J."/>
            <person name="Williams K.H."/>
            <person name="Banfield J.F."/>
        </authorList>
    </citation>
    <scope>NUCLEOTIDE SEQUENCE [LARGE SCALE GENOMIC DNA]</scope>
</reference>
<sequence>MNDSAQNPDGFPGNPLNEPVNPAHQSQNPDSTPTQNLN</sequence>
<dbReference type="Proteomes" id="UP000033944">
    <property type="component" value="Unassembled WGS sequence"/>
</dbReference>
<name>A0A0G0NKP5_9BACT</name>
<evidence type="ECO:0000313" key="2">
    <source>
        <dbReference type="EMBL" id="KKQ86484.1"/>
    </source>
</evidence>
<evidence type="ECO:0000256" key="1">
    <source>
        <dbReference type="SAM" id="MobiDB-lite"/>
    </source>
</evidence>
<dbReference type="AlphaFoldDB" id="A0A0G0NKP5"/>
<organism evidence="2 3">
    <name type="scientific">Candidatus Woesebacteria bacterium GW2011_GWB1_38_8b</name>
    <dbReference type="NCBI Taxonomy" id="1618571"/>
    <lineage>
        <taxon>Bacteria</taxon>
        <taxon>Candidatus Woeseibacteriota</taxon>
    </lineage>
</organism>
<feature type="compositionally biased region" description="Polar residues" evidence="1">
    <location>
        <begin position="23"/>
        <end position="38"/>
    </location>
</feature>
<proteinExistence type="predicted"/>
<evidence type="ECO:0000313" key="3">
    <source>
        <dbReference type="Proteomes" id="UP000033944"/>
    </source>
</evidence>
<protein>
    <submittedName>
        <fullName evidence="2">Uncharacterized protein</fullName>
    </submittedName>
</protein>
<dbReference type="EMBL" id="LBVN01000024">
    <property type="protein sequence ID" value="KKQ86484.1"/>
    <property type="molecule type" value="Genomic_DNA"/>
</dbReference>
<accession>A0A0G0NKP5</accession>
<gene>
    <name evidence="2" type="ORF">UT10_C0024G0019</name>
</gene>
<feature type="non-terminal residue" evidence="2">
    <location>
        <position position="38"/>
    </location>
</feature>
<feature type="region of interest" description="Disordered" evidence="1">
    <location>
        <begin position="1"/>
        <end position="38"/>
    </location>
</feature>
<comment type="caution">
    <text evidence="2">The sequence shown here is derived from an EMBL/GenBank/DDBJ whole genome shotgun (WGS) entry which is preliminary data.</text>
</comment>